<dbReference type="InterPro" id="IPR017972">
    <property type="entry name" value="Cyt_P450_CS"/>
</dbReference>
<comment type="cofactor">
    <cofactor evidence="1 13">
        <name>heme</name>
        <dbReference type="ChEBI" id="CHEBI:30413"/>
    </cofactor>
</comment>
<evidence type="ECO:0000256" key="7">
    <source>
        <dbReference type="ARBA" id="ARBA00022723"/>
    </source>
</evidence>
<dbReference type="InterPro" id="IPR050364">
    <property type="entry name" value="Cytochrome_P450_fung"/>
</dbReference>
<keyword evidence="7 13" id="KW-0479">Metal-binding</keyword>
<dbReference type="EMBL" id="KV419415">
    <property type="protein sequence ID" value="KZS91412.1"/>
    <property type="molecule type" value="Genomic_DNA"/>
</dbReference>
<feature type="transmembrane region" description="Helical" evidence="15">
    <location>
        <begin position="24"/>
        <end position="45"/>
    </location>
</feature>
<keyword evidence="5 13" id="KW-0349">Heme</keyword>
<dbReference type="InterPro" id="IPR001128">
    <property type="entry name" value="Cyt_P450"/>
</dbReference>
<dbReference type="Proteomes" id="UP000076722">
    <property type="component" value="Unassembled WGS sequence"/>
</dbReference>
<comment type="subcellular location">
    <subcellularLocation>
        <location evidence="2">Membrane</location>
    </subcellularLocation>
</comment>
<evidence type="ECO:0000313" key="16">
    <source>
        <dbReference type="EMBL" id="KZS91412.1"/>
    </source>
</evidence>
<evidence type="ECO:0000256" key="14">
    <source>
        <dbReference type="RuleBase" id="RU000461"/>
    </source>
</evidence>
<comment type="similarity">
    <text evidence="4 14">Belongs to the cytochrome P450 family.</text>
</comment>
<organism evidence="16 17">
    <name type="scientific">Sistotremastrum niveocremeum HHB9708</name>
    <dbReference type="NCBI Taxonomy" id="1314777"/>
    <lineage>
        <taxon>Eukaryota</taxon>
        <taxon>Fungi</taxon>
        <taxon>Dikarya</taxon>
        <taxon>Basidiomycota</taxon>
        <taxon>Agaricomycotina</taxon>
        <taxon>Agaricomycetes</taxon>
        <taxon>Sistotremastrales</taxon>
        <taxon>Sistotremastraceae</taxon>
        <taxon>Sertulicium</taxon>
        <taxon>Sertulicium niveocremeum</taxon>
    </lineage>
</organism>
<evidence type="ECO:0000256" key="12">
    <source>
        <dbReference type="ARBA" id="ARBA00023136"/>
    </source>
</evidence>
<evidence type="ECO:0000313" key="17">
    <source>
        <dbReference type="Proteomes" id="UP000076722"/>
    </source>
</evidence>
<dbReference type="GO" id="GO:0004497">
    <property type="term" value="F:monooxygenase activity"/>
    <property type="evidence" value="ECO:0007669"/>
    <property type="project" value="UniProtKB-KW"/>
</dbReference>
<proteinExistence type="inferred from homology"/>
<dbReference type="InterPro" id="IPR002401">
    <property type="entry name" value="Cyt_P450_E_grp-I"/>
</dbReference>
<keyword evidence="6 15" id="KW-0812">Transmembrane</keyword>
<dbReference type="OrthoDB" id="1103324at2759"/>
<gene>
    <name evidence="16" type="ORF">SISNIDRAFT_550969</name>
</gene>
<dbReference type="Pfam" id="PF00067">
    <property type="entry name" value="p450"/>
    <property type="match status" value="1"/>
</dbReference>
<dbReference type="InterPro" id="IPR036396">
    <property type="entry name" value="Cyt_P450_sf"/>
</dbReference>
<keyword evidence="12 15" id="KW-0472">Membrane</keyword>
<reference evidence="16 17" key="1">
    <citation type="journal article" date="2016" name="Mol. Biol. Evol.">
        <title>Comparative Genomics of Early-Diverging Mushroom-Forming Fungi Provides Insights into the Origins of Lignocellulose Decay Capabilities.</title>
        <authorList>
            <person name="Nagy L.G."/>
            <person name="Riley R."/>
            <person name="Tritt A."/>
            <person name="Adam C."/>
            <person name="Daum C."/>
            <person name="Floudas D."/>
            <person name="Sun H."/>
            <person name="Yadav J.S."/>
            <person name="Pangilinan J."/>
            <person name="Larsson K.H."/>
            <person name="Matsuura K."/>
            <person name="Barry K."/>
            <person name="Labutti K."/>
            <person name="Kuo R."/>
            <person name="Ohm R.A."/>
            <person name="Bhattacharya S.S."/>
            <person name="Shirouzu T."/>
            <person name="Yoshinaga Y."/>
            <person name="Martin F.M."/>
            <person name="Grigoriev I.V."/>
            <person name="Hibbett D.S."/>
        </authorList>
    </citation>
    <scope>NUCLEOTIDE SEQUENCE [LARGE SCALE GENOMIC DNA]</scope>
    <source>
        <strain evidence="16 17">HHB9708</strain>
    </source>
</reference>
<keyword evidence="9 14" id="KW-0560">Oxidoreductase</keyword>
<dbReference type="STRING" id="1314777.A0A164SEZ7"/>
<dbReference type="AlphaFoldDB" id="A0A164SEZ7"/>
<evidence type="ECO:0000256" key="1">
    <source>
        <dbReference type="ARBA" id="ARBA00001971"/>
    </source>
</evidence>
<accession>A0A164SEZ7</accession>
<dbReference type="GO" id="GO:0020037">
    <property type="term" value="F:heme binding"/>
    <property type="evidence" value="ECO:0007669"/>
    <property type="project" value="InterPro"/>
</dbReference>
<evidence type="ECO:0000256" key="4">
    <source>
        <dbReference type="ARBA" id="ARBA00010617"/>
    </source>
</evidence>
<dbReference type="PANTHER" id="PTHR46300">
    <property type="entry name" value="P450, PUTATIVE (EUROFUNG)-RELATED-RELATED"/>
    <property type="match status" value="1"/>
</dbReference>
<dbReference type="CDD" id="cd11065">
    <property type="entry name" value="CYP64-like"/>
    <property type="match status" value="1"/>
</dbReference>
<evidence type="ECO:0000256" key="9">
    <source>
        <dbReference type="ARBA" id="ARBA00023002"/>
    </source>
</evidence>
<keyword evidence="10 13" id="KW-0408">Iron</keyword>
<dbReference type="SUPFAM" id="SSF48264">
    <property type="entry name" value="Cytochrome P450"/>
    <property type="match status" value="1"/>
</dbReference>
<evidence type="ECO:0000256" key="8">
    <source>
        <dbReference type="ARBA" id="ARBA00022989"/>
    </source>
</evidence>
<keyword evidence="11 14" id="KW-0503">Monooxygenase</keyword>
<dbReference type="PROSITE" id="PS00086">
    <property type="entry name" value="CYTOCHROME_P450"/>
    <property type="match status" value="1"/>
</dbReference>
<dbReference type="GO" id="GO:0016705">
    <property type="term" value="F:oxidoreductase activity, acting on paired donors, with incorporation or reduction of molecular oxygen"/>
    <property type="evidence" value="ECO:0007669"/>
    <property type="project" value="InterPro"/>
</dbReference>
<dbReference type="GO" id="GO:0016020">
    <property type="term" value="C:membrane"/>
    <property type="evidence" value="ECO:0007669"/>
    <property type="project" value="UniProtKB-SubCell"/>
</dbReference>
<sequence>MNSTVNKQVYPERDQLTAIYSHPYTQTFLTFVTVGLICAYGAYWIPKKRPAGPFGLPIIGNTLQVPNLCTWQWFEKMALKYGPVAWFRIMGENVLLLSDPNDAEELLAKRANNYSARKFSIYATHYRSNNRRLLLLSDGLEFRRQRAMFKLMFRPEALHAYQWRQDQQIKKLLFDMITKPEEYAVNLTRFTSGLIMGIVYGTPVEGREEDLNAIIKSNKSFNLDGLPGMHWVDTFPWMEKLPDALAPWRQTAIQKHMEEADLFTRLALEVKERTKDINNEECFLSKAWEAQEKSGLDDLSIAYLGGSAFEAGTFVSACVLHCFMLACVNWPNFVERAQKELDDVLGDSPPSWTDRANLPYMSAVVKEALRWVPVTPLAFPHMATKDDSFKGYEIPAGTLIFPSVWNMHRDPDNFSNPRVFEPERYYQATPEGKLDPEFSFVDGHWSFGFGRRECPGNYVAGQILWGAIANLLWAFKISKAKDDKGIDVDVDPDTVPWRAGVNVEPEVFPISIVARSAKHADHIQMAWARRD</sequence>
<dbReference type="PANTHER" id="PTHR46300:SF2">
    <property type="entry name" value="CYTOCHROME P450 MONOOXYGENASE ALNH-RELATED"/>
    <property type="match status" value="1"/>
</dbReference>
<evidence type="ECO:0000256" key="10">
    <source>
        <dbReference type="ARBA" id="ARBA00023004"/>
    </source>
</evidence>
<comment type="pathway">
    <text evidence="3">Secondary metabolite biosynthesis.</text>
</comment>
<dbReference type="GO" id="GO:0005506">
    <property type="term" value="F:iron ion binding"/>
    <property type="evidence" value="ECO:0007669"/>
    <property type="project" value="InterPro"/>
</dbReference>
<dbReference type="Gene3D" id="1.10.630.10">
    <property type="entry name" value="Cytochrome P450"/>
    <property type="match status" value="1"/>
</dbReference>
<name>A0A164SEZ7_9AGAM</name>
<protein>
    <submittedName>
        <fullName evidence="16">Cytochrome P450</fullName>
    </submittedName>
</protein>
<evidence type="ECO:0000256" key="5">
    <source>
        <dbReference type="ARBA" id="ARBA00022617"/>
    </source>
</evidence>
<evidence type="ECO:0000256" key="6">
    <source>
        <dbReference type="ARBA" id="ARBA00022692"/>
    </source>
</evidence>
<evidence type="ECO:0000256" key="2">
    <source>
        <dbReference type="ARBA" id="ARBA00004370"/>
    </source>
</evidence>
<evidence type="ECO:0000256" key="15">
    <source>
        <dbReference type="SAM" id="Phobius"/>
    </source>
</evidence>
<evidence type="ECO:0000256" key="11">
    <source>
        <dbReference type="ARBA" id="ARBA00023033"/>
    </source>
</evidence>
<keyword evidence="8 15" id="KW-1133">Transmembrane helix</keyword>
<feature type="binding site" description="axial binding residue" evidence="13">
    <location>
        <position position="454"/>
    </location>
    <ligand>
        <name>heme</name>
        <dbReference type="ChEBI" id="CHEBI:30413"/>
    </ligand>
    <ligandPart>
        <name>Fe</name>
        <dbReference type="ChEBI" id="CHEBI:18248"/>
    </ligandPart>
</feature>
<dbReference type="PRINTS" id="PR00463">
    <property type="entry name" value="EP450I"/>
</dbReference>
<evidence type="ECO:0000256" key="3">
    <source>
        <dbReference type="ARBA" id="ARBA00005179"/>
    </source>
</evidence>
<keyword evidence="17" id="KW-1185">Reference proteome</keyword>
<evidence type="ECO:0000256" key="13">
    <source>
        <dbReference type="PIRSR" id="PIRSR602401-1"/>
    </source>
</evidence>